<sequence length="152" mass="15255">MALSLVPTLLIARPVAAQESQAVRTYTIAPGPLASVLNQFSAQAGIYLAGHSDLASGKNSPGLNGSYSVTAGLALVLQNSGLEAVDQGGGGYVLRPLTVSGAMQLDSTTVSGSALTNAELPGEPLAGYVALRNTSATKTDTALVDTPQSISV</sequence>
<reference evidence="5 6" key="1">
    <citation type="submission" date="2014-12" db="EMBL/GenBank/DDBJ databases">
        <title>16Stimator: statistical estimation of ribosomal gene copy numbers from draft genome assemblies.</title>
        <authorList>
            <person name="Perisin M.A."/>
            <person name="Vetter M."/>
            <person name="Gilbert J.A."/>
            <person name="Bergelson J."/>
        </authorList>
    </citation>
    <scope>NUCLEOTIDE SEQUENCE [LARGE SCALE GENOMIC DNA]</scope>
    <source>
        <strain evidence="5 6">MEJ086</strain>
    </source>
</reference>
<feature type="non-terminal residue" evidence="5">
    <location>
        <position position="152"/>
    </location>
</feature>
<dbReference type="SMART" id="SM00965">
    <property type="entry name" value="STN"/>
    <property type="match status" value="1"/>
</dbReference>
<dbReference type="RefSeq" id="WP_042553181.1">
    <property type="nucleotide sequence ID" value="NZ_JXQW01000016.1"/>
</dbReference>
<dbReference type="InterPro" id="IPR011662">
    <property type="entry name" value="Secretin/TonB_short_N"/>
</dbReference>
<keyword evidence="1" id="KW-0813">Transport</keyword>
<feature type="domain" description="Secretin/TonB short N-terminal" evidence="4">
    <location>
        <begin position="46"/>
        <end position="97"/>
    </location>
</feature>
<dbReference type="Proteomes" id="UP000032068">
    <property type="component" value="Unassembled WGS sequence"/>
</dbReference>
<evidence type="ECO:0000259" key="4">
    <source>
        <dbReference type="SMART" id="SM00965"/>
    </source>
</evidence>
<dbReference type="Gene3D" id="3.55.50.30">
    <property type="match status" value="1"/>
</dbReference>
<comment type="caution">
    <text evidence="5">The sequence shown here is derived from an EMBL/GenBank/DDBJ whole genome shotgun (WGS) entry which is preliminary data.</text>
</comment>
<evidence type="ECO:0000256" key="1">
    <source>
        <dbReference type="ARBA" id="ARBA00022448"/>
    </source>
</evidence>
<gene>
    <name evidence="5" type="ORF">RU08_07550</name>
</gene>
<keyword evidence="5" id="KW-0675">Receptor</keyword>
<dbReference type="GO" id="GO:0019867">
    <property type="term" value="C:outer membrane"/>
    <property type="evidence" value="ECO:0007669"/>
    <property type="project" value="InterPro"/>
</dbReference>
<protein>
    <submittedName>
        <fullName evidence="5">TonB-dependent receptor</fullName>
    </submittedName>
</protein>
<name>A0A0D0J960_9PSED</name>
<accession>A0A0D0J960</accession>
<keyword evidence="3" id="KW-0998">Cell outer membrane</keyword>
<proteinExistence type="predicted"/>
<evidence type="ECO:0000313" key="6">
    <source>
        <dbReference type="Proteomes" id="UP000032068"/>
    </source>
</evidence>
<organism evidence="5 6">
    <name type="scientific">Pseudomonas fulva</name>
    <dbReference type="NCBI Taxonomy" id="47880"/>
    <lineage>
        <taxon>Bacteria</taxon>
        <taxon>Pseudomonadati</taxon>
        <taxon>Pseudomonadota</taxon>
        <taxon>Gammaproteobacteria</taxon>
        <taxon>Pseudomonadales</taxon>
        <taxon>Pseudomonadaceae</taxon>
        <taxon>Pseudomonas</taxon>
    </lineage>
</organism>
<dbReference type="AlphaFoldDB" id="A0A0D0J960"/>
<evidence type="ECO:0000256" key="3">
    <source>
        <dbReference type="ARBA" id="ARBA00023237"/>
    </source>
</evidence>
<evidence type="ECO:0000313" key="5">
    <source>
        <dbReference type="EMBL" id="KIQ02457.1"/>
    </source>
</evidence>
<keyword evidence="2" id="KW-0472">Membrane</keyword>
<dbReference type="EMBL" id="JXQW01000016">
    <property type="protein sequence ID" value="KIQ02457.1"/>
    <property type="molecule type" value="Genomic_DNA"/>
</dbReference>
<dbReference type="Pfam" id="PF07660">
    <property type="entry name" value="STN"/>
    <property type="match status" value="1"/>
</dbReference>
<evidence type="ECO:0000256" key="2">
    <source>
        <dbReference type="ARBA" id="ARBA00023136"/>
    </source>
</evidence>